<name>A0A9E7R0M3_9EURY</name>
<dbReference type="KEGG" id="ssai:N0B31_13330"/>
<protein>
    <submittedName>
        <fullName evidence="1">Halocarboxylic acid dehydrogenase DehI family protein</fullName>
    </submittedName>
</protein>
<dbReference type="GO" id="GO:0019120">
    <property type="term" value="F:hydrolase activity, acting on acid halide bonds, in C-halide compounds"/>
    <property type="evidence" value="ECO:0007669"/>
    <property type="project" value="InterPro"/>
</dbReference>
<keyword evidence="2" id="KW-1185">Reference proteome</keyword>
<reference evidence="1" key="1">
    <citation type="submission" date="2022-09" db="EMBL/GenBank/DDBJ databases">
        <title>Diverse halophilic archaea isolated from saline environments.</title>
        <authorList>
            <person name="Cui H.-L."/>
        </authorList>
    </citation>
    <scope>NUCLEOTIDE SEQUENCE</scope>
    <source>
        <strain evidence="1">ZS-35-S2</strain>
    </source>
</reference>
<dbReference type="Proteomes" id="UP001057580">
    <property type="component" value="Chromosome"/>
</dbReference>
<dbReference type="Pfam" id="PF10778">
    <property type="entry name" value="DehI"/>
    <property type="match status" value="1"/>
</dbReference>
<dbReference type="GeneID" id="74943422"/>
<dbReference type="AlphaFoldDB" id="A0A9E7R0M3"/>
<sequence>MDTDRQRYELEATGAERGLYEDVRRTFRAPFVNWIFRTLTANAPAFTRYLWGQVKPLFETRAFARLSVEYRDAVLSALEADDPIPTFRRPDTGLEPAEYRELRGQLATFDVVAPRLAVLFEAVDRALGGGALSPANSADAAVEYDATAPFPEWLDRDRGAEPTMVDEVPDSLAETADAIRAFHGFDDTLPSVYRCLAQWPGYLDPAWAALSPRFDSSAFDEAVARARDLVDLYVDDVPYRPRLTRADLRSAAFSERTVEEAASLFRTFDSGPVLTVLPALPVWAATVGEAGARSL</sequence>
<proteinExistence type="predicted"/>
<dbReference type="InterPro" id="IPR019714">
    <property type="entry name" value="2-haloacid_dehalogenase_DehI"/>
</dbReference>
<accession>A0A9E7R0M3</accession>
<organism evidence="1 2">
    <name type="scientific">Salinirubellus salinus</name>
    <dbReference type="NCBI Taxonomy" id="1364945"/>
    <lineage>
        <taxon>Archaea</taxon>
        <taxon>Methanobacteriati</taxon>
        <taxon>Methanobacteriota</taxon>
        <taxon>Stenosarchaea group</taxon>
        <taxon>Halobacteria</taxon>
        <taxon>Halobacteriales</taxon>
        <taxon>Natronomonadaceae</taxon>
        <taxon>Salinirubellus</taxon>
    </lineage>
</organism>
<dbReference type="EMBL" id="CP104003">
    <property type="protein sequence ID" value="UWM53124.1"/>
    <property type="molecule type" value="Genomic_DNA"/>
</dbReference>
<gene>
    <name evidence="1" type="ORF">N0B31_13330</name>
</gene>
<evidence type="ECO:0000313" key="2">
    <source>
        <dbReference type="Proteomes" id="UP001057580"/>
    </source>
</evidence>
<dbReference type="RefSeq" id="WP_260592119.1">
    <property type="nucleotide sequence ID" value="NZ_CP104003.1"/>
</dbReference>
<evidence type="ECO:0000313" key="1">
    <source>
        <dbReference type="EMBL" id="UWM53124.1"/>
    </source>
</evidence>